<dbReference type="PANTHER" id="PTHR30588:SF0">
    <property type="entry name" value="BRANCHED-CHAIN AMINO ACID PERMEASE BRNQ"/>
    <property type="match status" value="1"/>
</dbReference>
<keyword evidence="6" id="KW-0029">Amino-acid transport</keyword>
<accession>A0ABN6EZI8</accession>
<feature type="transmembrane region" description="Helical" evidence="9">
    <location>
        <begin position="192"/>
        <end position="212"/>
    </location>
</feature>
<dbReference type="Pfam" id="PF05525">
    <property type="entry name" value="Branch_AA_trans"/>
    <property type="match status" value="1"/>
</dbReference>
<evidence type="ECO:0000256" key="6">
    <source>
        <dbReference type="ARBA" id="ARBA00022970"/>
    </source>
</evidence>
<reference evidence="10 11" key="1">
    <citation type="submission" date="2021-02" db="EMBL/GenBank/DDBJ databases">
        <title>Complete genome of Desulfoluna sp. strain ASN36.</title>
        <authorList>
            <person name="Takahashi A."/>
            <person name="Kojima H."/>
            <person name="Fukui M."/>
        </authorList>
    </citation>
    <scope>NUCLEOTIDE SEQUENCE [LARGE SCALE GENOMIC DNA]</scope>
    <source>
        <strain evidence="10 11">ASN36</strain>
    </source>
</reference>
<evidence type="ECO:0000256" key="2">
    <source>
        <dbReference type="ARBA" id="ARBA00008540"/>
    </source>
</evidence>
<feature type="transmembrane region" description="Helical" evidence="9">
    <location>
        <begin position="334"/>
        <end position="356"/>
    </location>
</feature>
<dbReference type="RefSeq" id="WP_236892001.1">
    <property type="nucleotide sequence ID" value="NZ_AP024488.1"/>
</dbReference>
<feature type="transmembrane region" description="Helical" evidence="9">
    <location>
        <begin position="78"/>
        <end position="96"/>
    </location>
</feature>
<name>A0ABN6EZI8_9BACT</name>
<keyword evidence="11" id="KW-1185">Reference proteome</keyword>
<feature type="transmembrane region" description="Helical" evidence="9">
    <location>
        <begin position="146"/>
        <end position="164"/>
    </location>
</feature>
<sequence length="435" mass="45025">MNKERKDIIVAGAALFAMFFGAGNLIFPPALGFLSGNAWFLCMLGFFITGVGLPILGVAALAKAEGSLDHFAGRVSPLFAKVMGTGIVLAIGPLLAIPRTGATVFEIGIKPLFPGVAPLTASILFFVVTLFFVLKPSTIVDKIGKYLTPALLLIIGMIIIKGVVNPMGHPVDKGLAQPLARGFIEGYQTMDALASILFAGLILSSLVAKGYKTMEDQIKLTCKAGLIAGTGLMLVYGGLLFLGATASGMFDTGITKADLIVSITNTIFGAAGQTAMCLAVSAACLTTAIGLTAVVGTWFEKLTHGKLGYEPVVIVTTIFSTLISVSGIEKIVSFSVPLLIIAYPIVIVLIVLTLLGDKLGSPAFKGAVAGTLVVSVFDALAFLKIGTGAAGTLVARLPFSDSGFAWILPSILCAVVLELIRSAKSLNLSSPAARD</sequence>
<dbReference type="NCBIfam" id="TIGR00796">
    <property type="entry name" value="livcs"/>
    <property type="match status" value="1"/>
</dbReference>
<keyword evidence="4" id="KW-1003">Cell membrane</keyword>
<feature type="transmembrane region" description="Helical" evidence="9">
    <location>
        <begin position="7"/>
        <end position="26"/>
    </location>
</feature>
<protein>
    <submittedName>
        <fullName evidence="10">Branched-chain amino acid transport system carrier protein</fullName>
    </submittedName>
</protein>
<evidence type="ECO:0000313" key="11">
    <source>
        <dbReference type="Proteomes" id="UP001320148"/>
    </source>
</evidence>
<feature type="transmembrane region" description="Helical" evidence="9">
    <location>
        <begin position="403"/>
        <end position="420"/>
    </location>
</feature>
<feature type="transmembrane region" description="Helical" evidence="9">
    <location>
        <begin position="116"/>
        <end position="134"/>
    </location>
</feature>
<comment type="subcellular location">
    <subcellularLocation>
        <location evidence="1">Cell membrane</location>
        <topology evidence="1">Multi-pass membrane protein</topology>
    </subcellularLocation>
</comment>
<feature type="transmembrane region" description="Helical" evidence="9">
    <location>
        <begin position="363"/>
        <end position="383"/>
    </location>
</feature>
<dbReference type="InterPro" id="IPR004685">
    <property type="entry name" value="Brnchd-chn_aa_trnsp_Livcs"/>
</dbReference>
<evidence type="ECO:0000256" key="5">
    <source>
        <dbReference type="ARBA" id="ARBA00022692"/>
    </source>
</evidence>
<dbReference type="EMBL" id="AP024488">
    <property type="protein sequence ID" value="BCS95708.1"/>
    <property type="molecule type" value="Genomic_DNA"/>
</dbReference>
<proteinExistence type="inferred from homology"/>
<keyword evidence="5 9" id="KW-0812">Transmembrane</keyword>
<evidence type="ECO:0000256" key="3">
    <source>
        <dbReference type="ARBA" id="ARBA00022448"/>
    </source>
</evidence>
<feature type="transmembrane region" description="Helical" evidence="9">
    <location>
        <begin position="224"/>
        <end position="250"/>
    </location>
</feature>
<feature type="transmembrane region" description="Helical" evidence="9">
    <location>
        <begin position="307"/>
        <end position="328"/>
    </location>
</feature>
<evidence type="ECO:0000256" key="7">
    <source>
        <dbReference type="ARBA" id="ARBA00022989"/>
    </source>
</evidence>
<dbReference type="PANTHER" id="PTHR30588">
    <property type="entry name" value="BRANCHED-CHAIN AMINO ACID TRANSPORT SYSTEM 2 CARRIER PROTEIN"/>
    <property type="match status" value="1"/>
</dbReference>
<comment type="similarity">
    <text evidence="2">Belongs to the branched chain amino acid transporter family.</text>
</comment>
<feature type="transmembrane region" description="Helical" evidence="9">
    <location>
        <begin position="270"/>
        <end position="295"/>
    </location>
</feature>
<evidence type="ECO:0000256" key="4">
    <source>
        <dbReference type="ARBA" id="ARBA00022475"/>
    </source>
</evidence>
<gene>
    <name evidence="10" type="ORF">DSLASN_13400</name>
</gene>
<evidence type="ECO:0000256" key="1">
    <source>
        <dbReference type="ARBA" id="ARBA00004651"/>
    </source>
</evidence>
<evidence type="ECO:0000256" key="8">
    <source>
        <dbReference type="ARBA" id="ARBA00023136"/>
    </source>
</evidence>
<keyword evidence="7 9" id="KW-1133">Transmembrane helix</keyword>
<dbReference type="Proteomes" id="UP001320148">
    <property type="component" value="Chromosome"/>
</dbReference>
<organism evidence="10 11">
    <name type="scientific">Desulfoluna limicola</name>
    <dbReference type="NCBI Taxonomy" id="2810562"/>
    <lineage>
        <taxon>Bacteria</taxon>
        <taxon>Pseudomonadati</taxon>
        <taxon>Thermodesulfobacteriota</taxon>
        <taxon>Desulfobacteria</taxon>
        <taxon>Desulfobacterales</taxon>
        <taxon>Desulfolunaceae</taxon>
        <taxon>Desulfoluna</taxon>
    </lineage>
</organism>
<evidence type="ECO:0000256" key="9">
    <source>
        <dbReference type="SAM" id="Phobius"/>
    </source>
</evidence>
<evidence type="ECO:0000313" key="10">
    <source>
        <dbReference type="EMBL" id="BCS95708.1"/>
    </source>
</evidence>
<keyword evidence="3" id="KW-0813">Transport</keyword>
<feature type="transmembrane region" description="Helical" evidence="9">
    <location>
        <begin position="38"/>
        <end position="62"/>
    </location>
</feature>
<keyword evidence="8 9" id="KW-0472">Membrane</keyword>